<dbReference type="PANTHER" id="PTHR44942">
    <property type="entry name" value="METHYLTRANSF_11 DOMAIN-CONTAINING PROTEIN"/>
    <property type="match status" value="1"/>
</dbReference>
<dbReference type="SUPFAM" id="SSF53335">
    <property type="entry name" value="S-adenosyl-L-methionine-dependent methyltransferases"/>
    <property type="match status" value="1"/>
</dbReference>
<evidence type="ECO:0000259" key="4">
    <source>
        <dbReference type="Pfam" id="PF08241"/>
    </source>
</evidence>
<evidence type="ECO:0000313" key="6">
    <source>
        <dbReference type="Proteomes" id="UP001589710"/>
    </source>
</evidence>
<proteinExistence type="inferred from homology"/>
<accession>A0ABV5R8P8</accession>
<gene>
    <name evidence="5" type="ORF">ACFFTL_18445</name>
</gene>
<organism evidence="5 6">
    <name type="scientific">Streptomyces yanii</name>
    <dbReference type="NCBI Taxonomy" id="78510"/>
    <lineage>
        <taxon>Bacteria</taxon>
        <taxon>Bacillati</taxon>
        <taxon>Actinomycetota</taxon>
        <taxon>Actinomycetes</taxon>
        <taxon>Kitasatosporales</taxon>
        <taxon>Streptomycetaceae</taxon>
        <taxon>Streptomyces</taxon>
    </lineage>
</organism>
<comment type="similarity">
    <text evidence="1">Belongs to the methyltransferase superfamily.</text>
</comment>
<dbReference type="Pfam" id="PF08241">
    <property type="entry name" value="Methyltransf_11"/>
    <property type="match status" value="1"/>
</dbReference>
<sequence>MPTIPPARACPSGSEPHQYRQAAESFGTDAERYDRARPRYPDAMVDRIVAGSPGPDVLDVGCGTGIAARQFQAAGCRVLGVEPDARMADLARRLGVEVDVATFEDWDPVGRSFDAVVAGQAWHWIDPLAGAAKAAQVLRPGGRLAAFWNVFQLPPVVAEAVATVCRRVMPDSPFNFQAVTRPALDGYQVLFTKAADGIREVCGFSEPEQWRFDWEWSYTRDTWLDQMPTQGAFTRLPSDRLAEVLEGVGAAIDSMGGSFTMRYATVAVSVVRTGAA</sequence>
<keyword evidence="3 5" id="KW-0808">Transferase</keyword>
<reference evidence="5 6" key="1">
    <citation type="submission" date="2024-09" db="EMBL/GenBank/DDBJ databases">
        <authorList>
            <person name="Sun Q."/>
            <person name="Mori K."/>
        </authorList>
    </citation>
    <scope>NUCLEOTIDE SEQUENCE [LARGE SCALE GENOMIC DNA]</scope>
    <source>
        <strain evidence="5 6">JCM 3331</strain>
    </source>
</reference>
<feature type="domain" description="Methyltransferase type 11" evidence="4">
    <location>
        <begin position="58"/>
        <end position="145"/>
    </location>
</feature>
<name>A0ABV5R8P8_9ACTN</name>
<comment type="caution">
    <text evidence="5">The sequence shown here is derived from an EMBL/GenBank/DDBJ whole genome shotgun (WGS) entry which is preliminary data.</text>
</comment>
<dbReference type="InterPro" id="IPR013216">
    <property type="entry name" value="Methyltransf_11"/>
</dbReference>
<evidence type="ECO:0000256" key="1">
    <source>
        <dbReference type="ARBA" id="ARBA00008361"/>
    </source>
</evidence>
<dbReference type="GO" id="GO:0032259">
    <property type="term" value="P:methylation"/>
    <property type="evidence" value="ECO:0007669"/>
    <property type="project" value="UniProtKB-KW"/>
</dbReference>
<evidence type="ECO:0000256" key="3">
    <source>
        <dbReference type="ARBA" id="ARBA00022679"/>
    </source>
</evidence>
<dbReference type="Gene3D" id="3.40.50.150">
    <property type="entry name" value="Vaccinia Virus protein VP39"/>
    <property type="match status" value="1"/>
</dbReference>
<dbReference type="InterPro" id="IPR029063">
    <property type="entry name" value="SAM-dependent_MTases_sf"/>
</dbReference>
<keyword evidence="6" id="KW-1185">Reference proteome</keyword>
<dbReference type="CDD" id="cd02440">
    <property type="entry name" value="AdoMet_MTases"/>
    <property type="match status" value="1"/>
</dbReference>
<dbReference type="RefSeq" id="WP_345510970.1">
    <property type="nucleotide sequence ID" value="NZ_BAAAXD010000009.1"/>
</dbReference>
<evidence type="ECO:0000313" key="5">
    <source>
        <dbReference type="EMBL" id="MFB9574229.1"/>
    </source>
</evidence>
<dbReference type="Proteomes" id="UP001589710">
    <property type="component" value="Unassembled WGS sequence"/>
</dbReference>
<keyword evidence="2 5" id="KW-0489">Methyltransferase</keyword>
<protein>
    <submittedName>
        <fullName evidence="5">Class I SAM-dependent methyltransferase</fullName>
        <ecNumber evidence="5">2.1.1.-</ecNumber>
    </submittedName>
</protein>
<evidence type="ECO:0000256" key="2">
    <source>
        <dbReference type="ARBA" id="ARBA00022603"/>
    </source>
</evidence>
<dbReference type="PANTHER" id="PTHR44942:SF4">
    <property type="entry name" value="METHYLTRANSFERASE TYPE 11 DOMAIN-CONTAINING PROTEIN"/>
    <property type="match status" value="1"/>
</dbReference>
<dbReference type="EC" id="2.1.1.-" evidence="5"/>
<dbReference type="InterPro" id="IPR051052">
    <property type="entry name" value="Diverse_substrate_MTase"/>
</dbReference>
<dbReference type="EMBL" id="JBHMCG010000082">
    <property type="protein sequence ID" value="MFB9574229.1"/>
    <property type="molecule type" value="Genomic_DNA"/>
</dbReference>
<dbReference type="GO" id="GO:0008168">
    <property type="term" value="F:methyltransferase activity"/>
    <property type="evidence" value="ECO:0007669"/>
    <property type="project" value="UniProtKB-KW"/>
</dbReference>